<name>A0ABP8MB36_9BACT</name>
<evidence type="ECO:0000259" key="2">
    <source>
        <dbReference type="PROSITE" id="PS50943"/>
    </source>
</evidence>
<proteinExistence type="predicted"/>
<comment type="caution">
    <text evidence="3">The sequence shown here is derived from an EMBL/GenBank/DDBJ whole genome shotgun (WGS) entry which is preliminary data.</text>
</comment>
<keyword evidence="1" id="KW-0238">DNA-binding</keyword>
<dbReference type="PROSITE" id="PS50943">
    <property type="entry name" value="HTH_CROC1"/>
    <property type="match status" value="1"/>
</dbReference>
<dbReference type="SUPFAM" id="SSF47413">
    <property type="entry name" value="lambda repressor-like DNA-binding domains"/>
    <property type="match status" value="1"/>
</dbReference>
<dbReference type="InterPro" id="IPR050807">
    <property type="entry name" value="TransReg_Diox_bact_type"/>
</dbReference>
<dbReference type="CDD" id="cd00093">
    <property type="entry name" value="HTH_XRE"/>
    <property type="match status" value="1"/>
</dbReference>
<accession>A0ABP8MB36</accession>
<dbReference type="InterPro" id="IPR001387">
    <property type="entry name" value="Cro/C1-type_HTH"/>
</dbReference>
<dbReference type="InterPro" id="IPR010982">
    <property type="entry name" value="Lambda_DNA-bd_dom_sf"/>
</dbReference>
<feature type="domain" description="HTH cro/C1-type" evidence="2">
    <location>
        <begin position="6"/>
        <end position="60"/>
    </location>
</feature>
<dbReference type="EMBL" id="BAABEY010000036">
    <property type="protein sequence ID" value="GAA4447675.1"/>
    <property type="molecule type" value="Genomic_DNA"/>
</dbReference>
<dbReference type="SMART" id="SM00530">
    <property type="entry name" value="HTH_XRE"/>
    <property type="match status" value="1"/>
</dbReference>
<keyword evidence="4" id="KW-1185">Reference proteome</keyword>
<reference evidence="4" key="1">
    <citation type="journal article" date="2019" name="Int. J. Syst. Evol. Microbiol.">
        <title>The Global Catalogue of Microorganisms (GCM) 10K type strain sequencing project: providing services to taxonomists for standard genome sequencing and annotation.</title>
        <authorList>
            <consortium name="The Broad Institute Genomics Platform"/>
            <consortium name="The Broad Institute Genome Sequencing Center for Infectious Disease"/>
            <person name="Wu L."/>
            <person name="Ma J."/>
        </authorList>
    </citation>
    <scope>NUCLEOTIDE SEQUENCE [LARGE SCALE GENOMIC DNA]</scope>
    <source>
        <strain evidence="4">JCM 31920</strain>
    </source>
</reference>
<gene>
    <name evidence="3" type="ORF">GCM10023091_42980</name>
</gene>
<dbReference type="PANTHER" id="PTHR46797">
    <property type="entry name" value="HTH-TYPE TRANSCRIPTIONAL REGULATOR"/>
    <property type="match status" value="1"/>
</dbReference>
<evidence type="ECO:0000313" key="3">
    <source>
        <dbReference type="EMBL" id="GAA4447675.1"/>
    </source>
</evidence>
<protein>
    <recommendedName>
        <fullName evidence="2">HTH cro/C1-type domain-containing protein</fullName>
    </recommendedName>
</protein>
<dbReference type="Proteomes" id="UP001501508">
    <property type="component" value="Unassembled WGS sequence"/>
</dbReference>
<dbReference type="PANTHER" id="PTHR46797:SF1">
    <property type="entry name" value="METHYLPHOSPHONATE SYNTHASE"/>
    <property type="match status" value="1"/>
</dbReference>
<sequence>MITEKLKQIREESGLTQAELASKLDMERSNYARLENRGELLTIAQLKAICRALDVSVLDVIDESNNQASRTGKNQELKEVNRKLRELKTENGLLRNFTNWVTMLFRDEFSAMKKNLLDDVTEAEPPNDETLKKLGKVLFSYEDRYLFWSLFMASSGFISEKWFLDAYKRSARQVGHKTNTAEVINWVNGVLDYISEVDEDDKEKE</sequence>
<dbReference type="Pfam" id="PF01381">
    <property type="entry name" value="HTH_3"/>
    <property type="match status" value="1"/>
</dbReference>
<evidence type="ECO:0000256" key="1">
    <source>
        <dbReference type="ARBA" id="ARBA00023125"/>
    </source>
</evidence>
<dbReference type="RefSeq" id="WP_345033019.1">
    <property type="nucleotide sequence ID" value="NZ_BAABEY010000036.1"/>
</dbReference>
<evidence type="ECO:0000313" key="4">
    <source>
        <dbReference type="Proteomes" id="UP001501508"/>
    </source>
</evidence>
<organism evidence="3 4">
    <name type="scientific">Ravibacter arvi</name>
    <dbReference type="NCBI Taxonomy" id="2051041"/>
    <lineage>
        <taxon>Bacteria</taxon>
        <taxon>Pseudomonadati</taxon>
        <taxon>Bacteroidota</taxon>
        <taxon>Cytophagia</taxon>
        <taxon>Cytophagales</taxon>
        <taxon>Spirosomataceae</taxon>
        <taxon>Ravibacter</taxon>
    </lineage>
</organism>
<dbReference type="Gene3D" id="1.10.260.40">
    <property type="entry name" value="lambda repressor-like DNA-binding domains"/>
    <property type="match status" value="1"/>
</dbReference>